<dbReference type="RefSeq" id="WP_220208793.1">
    <property type="nucleotide sequence ID" value="NZ_BNJK01000002.1"/>
</dbReference>
<reference evidence="1" key="1">
    <citation type="submission" date="2020-10" db="EMBL/GenBank/DDBJ databases">
        <title>Taxonomic study of unclassified bacteria belonging to the class Ktedonobacteria.</title>
        <authorList>
            <person name="Yabe S."/>
            <person name="Wang C.M."/>
            <person name="Zheng Y."/>
            <person name="Sakai Y."/>
            <person name="Cavaletti L."/>
            <person name="Monciardini P."/>
            <person name="Donadio S."/>
        </authorList>
    </citation>
    <scope>NUCLEOTIDE SEQUENCE</scope>
    <source>
        <strain evidence="1">ID150040</strain>
    </source>
</reference>
<sequence length="310" mass="33882">MKHSNTRWILAFNASCGTCRTISERVAQACDGKLEVLPLTNAQVERWREQALGPQAPQMPTLLRIADYDTDVQAWTGPAMGLMLVRRLGLQSTTRVLAALERLRRGEEERSTTGTIGRGQFLRLCAGGAVAASMILIGKTPAFAAGENQAWSEAQAWVAANSDQLPKTYDELIAHPLVYRKAIYNASTPSVRGQFWQEQLQRYRAAHPNLSAKQEAVLNHFLELARTNFATLSKADEQAATDAFGKSEAHAVFATLGPESTTSSLKPADQACNCTVGHDWCSDSHCHLTNCAIVSGCGALWQYNCNGLCW</sequence>
<proteinExistence type="predicted"/>
<organism evidence="1 2">
    <name type="scientific">Reticulibacter mediterranei</name>
    <dbReference type="NCBI Taxonomy" id="2778369"/>
    <lineage>
        <taxon>Bacteria</taxon>
        <taxon>Bacillati</taxon>
        <taxon>Chloroflexota</taxon>
        <taxon>Ktedonobacteria</taxon>
        <taxon>Ktedonobacterales</taxon>
        <taxon>Reticulibacteraceae</taxon>
        <taxon>Reticulibacter</taxon>
    </lineage>
</organism>
<dbReference type="Proteomes" id="UP000597444">
    <property type="component" value="Unassembled WGS sequence"/>
</dbReference>
<name>A0A8J3IWB9_9CHLR</name>
<dbReference type="AlphaFoldDB" id="A0A8J3IWB9"/>
<keyword evidence="2" id="KW-1185">Reference proteome</keyword>
<protein>
    <recommendedName>
        <fullName evidence="3">Bacteriocin fulvocin C-related protein</fullName>
    </recommendedName>
</protein>
<dbReference type="EMBL" id="BNJK01000002">
    <property type="protein sequence ID" value="GHO98025.1"/>
    <property type="molecule type" value="Genomic_DNA"/>
</dbReference>
<evidence type="ECO:0008006" key="3">
    <source>
        <dbReference type="Google" id="ProtNLM"/>
    </source>
</evidence>
<gene>
    <name evidence="1" type="ORF">KSF_080730</name>
</gene>
<comment type="caution">
    <text evidence="1">The sequence shown here is derived from an EMBL/GenBank/DDBJ whole genome shotgun (WGS) entry which is preliminary data.</text>
</comment>
<evidence type="ECO:0000313" key="1">
    <source>
        <dbReference type="EMBL" id="GHO98025.1"/>
    </source>
</evidence>
<evidence type="ECO:0000313" key="2">
    <source>
        <dbReference type="Proteomes" id="UP000597444"/>
    </source>
</evidence>
<dbReference type="NCBIfam" id="NF033852">
    <property type="entry name" value="fulvocin_rel"/>
    <property type="match status" value="1"/>
</dbReference>
<accession>A0A8J3IWB9</accession>